<organism evidence="1 2">
    <name type="scientific">Araneus ventricosus</name>
    <name type="common">Orbweaver spider</name>
    <name type="synonym">Epeira ventricosa</name>
    <dbReference type="NCBI Taxonomy" id="182803"/>
    <lineage>
        <taxon>Eukaryota</taxon>
        <taxon>Metazoa</taxon>
        <taxon>Ecdysozoa</taxon>
        <taxon>Arthropoda</taxon>
        <taxon>Chelicerata</taxon>
        <taxon>Arachnida</taxon>
        <taxon>Araneae</taxon>
        <taxon>Araneomorphae</taxon>
        <taxon>Entelegynae</taxon>
        <taxon>Araneoidea</taxon>
        <taxon>Araneidae</taxon>
        <taxon>Araneus</taxon>
    </lineage>
</organism>
<evidence type="ECO:0000313" key="1">
    <source>
        <dbReference type="EMBL" id="GBM44217.1"/>
    </source>
</evidence>
<dbReference type="EMBL" id="BGPR01001058">
    <property type="protein sequence ID" value="GBM44217.1"/>
    <property type="molecule type" value="Genomic_DNA"/>
</dbReference>
<dbReference type="Proteomes" id="UP000499080">
    <property type="component" value="Unassembled WGS sequence"/>
</dbReference>
<proteinExistence type="predicted"/>
<sequence>MFGLRETESRSQKGQDKSIWACNTLRKHNKIEKEKNTASLSNSSLYRSIFPSSQLRKEEAAAVKFNRHFSLRQKYKITFMNDPREQWRQPGPINQLRRLWPDPYGLHLRLAPLSNYFIQSLISASPSQFRIPS</sequence>
<protein>
    <submittedName>
        <fullName evidence="1">Uncharacterized protein</fullName>
    </submittedName>
</protein>
<gene>
    <name evidence="1" type="ORF">AVEN_15556_1</name>
</gene>
<comment type="caution">
    <text evidence="1">The sequence shown here is derived from an EMBL/GenBank/DDBJ whole genome shotgun (WGS) entry which is preliminary data.</text>
</comment>
<evidence type="ECO:0000313" key="2">
    <source>
        <dbReference type="Proteomes" id="UP000499080"/>
    </source>
</evidence>
<reference evidence="1 2" key="1">
    <citation type="journal article" date="2019" name="Sci. Rep.">
        <title>Orb-weaving spider Araneus ventricosus genome elucidates the spidroin gene catalogue.</title>
        <authorList>
            <person name="Kono N."/>
            <person name="Nakamura H."/>
            <person name="Ohtoshi R."/>
            <person name="Moran D.A.P."/>
            <person name="Shinohara A."/>
            <person name="Yoshida Y."/>
            <person name="Fujiwara M."/>
            <person name="Mori M."/>
            <person name="Tomita M."/>
            <person name="Arakawa K."/>
        </authorList>
    </citation>
    <scope>NUCLEOTIDE SEQUENCE [LARGE SCALE GENOMIC DNA]</scope>
</reference>
<keyword evidence="2" id="KW-1185">Reference proteome</keyword>
<accession>A0A4Y2FT63</accession>
<dbReference type="AlphaFoldDB" id="A0A4Y2FT63"/>
<name>A0A4Y2FT63_ARAVE</name>